<dbReference type="RefSeq" id="WP_005597000.1">
    <property type="nucleotide sequence ID" value="NZ_AFWE01000175.1"/>
</dbReference>
<evidence type="ECO:0000256" key="1">
    <source>
        <dbReference type="ARBA" id="ARBA00004141"/>
    </source>
</evidence>
<feature type="domain" description="O-antigen ligase-related" evidence="6">
    <location>
        <begin position="183"/>
        <end position="333"/>
    </location>
</feature>
<dbReference type="AlphaFoldDB" id="F9RR07"/>
<feature type="transmembrane region" description="Helical" evidence="5">
    <location>
        <begin position="221"/>
        <end position="238"/>
    </location>
</feature>
<dbReference type="PANTHER" id="PTHR37422:SF17">
    <property type="entry name" value="O-ANTIGEN LIGASE"/>
    <property type="match status" value="1"/>
</dbReference>
<dbReference type="InterPro" id="IPR051533">
    <property type="entry name" value="WaaL-like"/>
</dbReference>
<dbReference type="Pfam" id="PF04932">
    <property type="entry name" value="Wzy_C"/>
    <property type="match status" value="1"/>
</dbReference>
<gene>
    <name evidence="7" type="ORF">VIS19158_09837</name>
</gene>
<feature type="transmembrane region" description="Helical" evidence="5">
    <location>
        <begin position="91"/>
        <end position="109"/>
    </location>
</feature>
<feature type="transmembrane region" description="Helical" evidence="5">
    <location>
        <begin position="322"/>
        <end position="346"/>
    </location>
</feature>
<keyword evidence="4 5" id="KW-0472">Membrane</keyword>
<keyword evidence="2 5" id="KW-0812">Transmembrane</keyword>
<evidence type="ECO:0000313" key="7">
    <source>
        <dbReference type="EMBL" id="EGU33593.1"/>
    </source>
</evidence>
<keyword evidence="7" id="KW-0436">Ligase</keyword>
<feature type="transmembrane region" description="Helical" evidence="5">
    <location>
        <begin position="116"/>
        <end position="133"/>
    </location>
</feature>
<evidence type="ECO:0000259" key="6">
    <source>
        <dbReference type="Pfam" id="PF04932"/>
    </source>
</evidence>
<organism evidence="7 8">
    <name type="scientific">Vibrio scophthalmi LMG 19158</name>
    <dbReference type="NCBI Taxonomy" id="870967"/>
    <lineage>
        <taxon>Bacteria</taxon>
        <taxon>Pseudomonadati</taxon>
        <taxon>Pseudomonadota</taxon>
        <taxon>Gammaproteobacteria</taxon>
        <taxon>Vibrionales</taxon>
        <taxon>Vibrionaceae</taxon>
        <taxon>Vibrio</taxon>
    </lineage>
</organism>
<feature type="transmembrane region" description="Helical" evidence="5">
    <location>
        <begin position="378"/>
        <end position="394"/>
    </location>
</feature>
<feature type="transmembrane region" description="Helical" evidence="5">
    <location>
        <begin position="36"/>
        <end position="54"/>
    </location>
</feature>
<protein>
    <submittedName>
        <fullName evidence="7">Putative O-antigen ligase</fullName>
    </submittedName>
</protein>
<feature type="transmembrane region" description="Helical" evidence="5">
    <location>
        <begin position="12"/>
        <end position="30"/>
    </location>
</feature>
<dbReference type="EMBL" id="AFWE01000175">
    <property type="protein sequence ID" value="EGU33593.1"/>
    <property type="molecule type" value="Genomic_DNA"/>
</dbReference>
<name>F9RR07_9VIBR</name>
<feature type="transmembrane region" description="Helical" evidence="5">
    <location>
        <begin position="145"/>
        <end position="168"/>
    </location>
</feature>
<reference evidence="7 8" key="1">
    <citation type="journal article" date="2012" name="Int. J. Syst. Evol. Microbiol.">
        <title>Vibrio caribbeanicus sp. nov., isolated from the marine sponge Scleritoderma cyanea.</title>
        <authorList>
            <person name="Hoffmann M."/>
            <person name="Monday S.R."/>
            <person name="Allard M.W."/>
            <person name="Strain E.A."/>
            <person name="Whittaker P."/>
            <person name="Naum M."/>
            <person name="McCarthy P.J."/>
            <person name="Lopez J.V."/>
            <person name="Fischer M."/>
            <person name="Brown E.W."/>
        </authorList>
    </citation>
    <scope>NUCLEOTIDE SEQUENCE [LARGE SCALE GENOMIC DNA]</scope>
    <source>
        <strain evidence="7 8">LMG 19158</strain>
    </source>
</reference>
<evidence type="ECO:0000256" key="4">
    <source>
        <dbReference type="ARBA" id="ARBA00023136"/>
    </source>
</evidence>
<feature type="transmembrane region" description="Helical" evidence="5">
    <location>
        <begin position="197"/>
        <end position="215"/>
    </location>
</feature>
<feature type="transmembrane region" description="Helical" evidence="5">
    <location>
        <begin position="66"/>
        <end position="85"/>
    </location>
</feature>
<comment type="subcellular location">
    <subcellularLocation>
        <location evidence="1">Membrane</location>
        <topology evidence="1">Multi-pass membrane protein</topology>
    </subcellularLocation>
</comment>
<evidence type="ECO:0000313" key="8">
    <source>
        <dbReference type="Proteomes" id="UP000004349"/>
    </source>
</evidence>
<dbReference type="InterPro" id="IPR007016">
    <property type="entry name" value="O-antigen_ligase-rel_domated"/>
</dbReference>
<evidence type="ECO:0000256" key="3">
    <source>
        <dbReference type="ARBA" id="ARBA00022989"/>
    </source>
</evidence>
<evidence type="ECO:0000256" key="5">
    <source>
        <dbReference type="SAM" id="Phobius"/>
    </source>
</evidence>
<dbReference type="Proteomes" id="UP000004349">
    <property type="component" value="Unassembled WGS sequence"/>
</dbReference>
<dbReference type="eggNOG" id="COG3307">
    <property type="taxonomic scope" value="Bacteria"/>
</dbReference>
<dbReference type="PANTHER" id="PTHR37422">
    <property type="entry name" value="TEICHURONIC ACID BIOSYNTHESIS PROTEIN TUAE"/>
    <property type="match status" value="1"/>
</dbReference>
<evidence type="ECO:0000256" key="2">
    <source>
        <dbReference type="ARBA" id="ARBA00022692"/>
    </source>
</evidence>
<dbReference type="GO" id="GO:0016020">
    <property type="term" value="C:membrane"/>
    <property type="evidence" value="ECO:0007669"/>
    <property type="project" value="UniProtKB-SubCell"/>
</dbReference>
<keyword evidence="3 5" id="KW-1133">Transmembrane helix</keyword>
<sequence>MNINNHYKKNTIQFLFALPTIWAFSGLFLYEKSDKHFFTLCIIVFFLGLFQLGFNAIVEQIKNRKLTWILLIAVIFSAFTKLTMGGSSSELRVLGAIALYSMVLPNYVIEKIKSNLIFLIALASIISVSYISYQTFALQIDREYWSINAIPYTTFSAAITSIAIYLAFISSKNKQRITSLFSACLGLSSIIISQTRGTLLAVTIAALLIAALMIIKYKKNSIFIVASIIAISLVSFLNHEKIEQRIIQTKHEYHAITSGNLNTSIGYRLQMWKAGWELAKSPTIFGLGKNHVEAKQELYEKGLISKASIGFKHYHNQYISSLVMKGIVGLMMTLAFLLMPLFYYFWHNDKSILIAILCSTVYAVSGLTDIPLMQPHPLAFYLIILLLFCTQKNYDSNTI</sequence>
<dbReference type="GO" id="GO:0016874">
    <property type="term" value="F:ligase activity"/>
    <property type="evidence" value="ECO:0007669"/>
    <property type="project" value="UniProtKB-KW"/>
</dbReference>
<proteinExistence type="predicted"/>
<accession>F9RR07</accession>
<comment type="caution">
    <text evidence="7">The sequence shown here is derived from an EMBL/GenBank/DDBJ whole genome shotgun (WGS) entry which is preliminary data.</text>
</comment>